<reference evidence="2 3" key="1">
    <citation type="submission" date="2021-07" db="EMBL/GenBank/DDBJ databases">
        <title>Complete genome sequence of nontuberculous Mycobacterium sp. TY59.</title>
        <authorList>
            <person name="Fukushima K."/>
        </authorList>
    </citation>
    <scope>NUCLEOTIDE SEQUENCE [LARGE SCALE GENOMIC DNA]</scope>
    <source>
        <strain evidence="2 3">TY59</strain>
    </source>
</reference>
<dbReference type="Proteomes" id="UP000826012">
    <property type="component" value="Chromosome"/>
</dbReference>
<dbReference type="EMBL" id="AP024828">
    <property type="protein sequence ID" value="BCZ20282.1"/>
    <property type="molecule type" value="Genomic_DNA"/>
</dbReference>
<proteinExistence type="predicted"/>
<feature type="transmembrane region" description="Helical" evidence="1">
    <location>
        <begin position="177"/>
        <end position="196"/>
    </location>
</feature>
<protein>
    <recommendedName>
        <fullName evidence="4">TIGR02206 family membrane protein</fullName>
    </recommendedName>
</protein>
<evidence type="ECO:0008006" key="4">
    <source>
        <dbReference type="Google" id="ProtNLM"/>
    </source>
</evidence>
<feature type="transmembrane region" description="Helical" evidence="1">
    <location>
        <begin position="62"/>
        <end position="83"/>
    </location>
</feature>
<evidence type="ECO:0000313" key="2">
    <source>
        <dbReference type="EMBL" id="BCZ20282.1"/>
    </source>
</evidence>
<name>A0ABM7SKP3_9MYCO</name>
<evidence type="ECO:0000313" key="3">
    <source>
        <dbReference type="Proteomes" id="UP000826012"/>
    </source>
</evidence>
<feature type="transmembrane region" description="Helical" evidence="1">
    <location>
        <begin position="216"/>
        <end position="237"/>
    </location>
</feature>
<feature type="transmembrane region" description="Helical" evidence="1">
    <location>
        <begin position="34"/>
        <end position="50"/>
    </location>
</feature>
<accession>A0ABM7SKP3</accession>
<keyword evidence="1" id="KW-0472">Membrane</keyword>
<keyword evidence="1" id="KW-1133">Transmembrane helix</keyword>
<organism evidence="2 3">
    <name type="scientific">Mycobacterium senriense</name>
    <dbReference type="NCBI Taxonomy" id="2775496"/>
    <lineage>
        <taxon>Bacteria</taxon>
        <taxon>Bacillati</taxon>
        <taxon>Actinomycetota</taxon>
        <taxon>Actinomycetes</taxon>
        <taxon>Mycobacteriales</taxon>
        <taxon>Mycobacteriaceae</taxon>
        <taxon>Mycobacterium</taxon>
        <taxon>Mycobacterium avium complex (MAC)</taxon>
    </lineage>
</organism>
<gene>
    <name evidence="2" type="ORF">MTY59_01370</name>
</gene>
<dbReference type="NCBIfam" id="TIGR02206">
    <property type="entry name" value="intg_mem_TP0381"/>
    <property type="match status" value="1"/>
</dbReference>
<sequence>MGEASVAIHLDGTVELMDLSPAQREFTVYGPSRWAVMAVFAIGSALLVWIGRSQTESQARCLGRTLGALTAAIYGSVLAYSLVPPTIEGSVPLRLTDLATAAAAYALWSQRHWPFALTYYWGFTLSTQALISPALKSPDFPSHQFLGFWSIHLLVVWAAIYLTWGRRMRPQWRSYRIAVLVTAVWAATAFTFNSIAGTDYGFLNGKPRTASLLDVLGPWPVYLLTAATLILIVWALMTWPWERIRRRAKEGPRLG</sequence>
<evidence type="ECO:0000256" key="1">
    <source>
        <dbReference type="SAM" id="Phobius"/>
    </source>
</evidence>
<dbReference type="Pfam" id="PF14808">
    <property type="entry name" value="TMEM164"/>
    <property type="match status" value="1"/>
</dbReference>
<keyword evidence="1" id="KW-0812">Transmembrane</keyword>
<keyword evidence="3" id="KW-1185">Reference proteome</keyword>
<dbReference type="InterPro" id="IPR011737">
    <property type="entry name" value="CHP02206_TP0381"/>
</dbReference>
<feature type="transmembrane region" description="Helical" evidence="1">
    <location>
        <begin position="147"/>
        <end position="165"/>
    </location>
</feature>